<name>A0ABU9UZ88_9ENTR</name>
<proteinExistence type="predicted"/>
<protein>
    <submittedName>
        <fullName evidence="1">Uncharacterized protein</fullName>
    </submittedName>
</protein>
<accession>A0ABU9UZ88</accession>
<reference evidence="1 2" key="1">
    <citation type="submission" date="2024-02" db="EMBL/GenBank/DDBJ databases">
        <title>Whole genome of MDR Enterobacteriaceae from southern Thailand.</title>
        <authorList>
            <person name="Surachat K."/>
        </authorList>
    </citation>
    <scope>NUCLEOTIDE SEQUENCE [LARGE SCALE GENOMIC DNA]</scope>
    <source>
        <strain evidence="1 2">PSU_29</strain>
    </source>
</reference>
<organism evidence="1 2">
    <name type="scientific">Phytobacter palmae</name>
    <dbReference type="NCBI Taxonomy" id="1855371"/>
    <lineage>
        <taxon>Bacteria</taxon>
        <taxon>Pseudomonadati</taxon>
        <taxon>Pseudomonadota</taxon>
        <taxon>Gammaproteobacteria</taxon>
        <taxon>Enterobacterales</taxon>
        <taxon>Enterobacteriaceae</taxon>
        <taxon>Phytobacter</taxon>
    </lineage>
</organism>
<sequence>MNIKMWFVKKVGLHAMAPRWLKVICLQITMSEIEREINAVFAKVDLSKITKEQRDSLNAQITKMNLARGKGMKA</sequence>
<evidence type="ECO:0000313" key="2">
    <source>
        <dbReference type="Proteomes" id="UP001411173"/>
    </source>
</evidence>
<gene>
    <name evidence="1" type="ORF">AAIG39_01580</name>
</gene>
<dbReference type="Proteomes" id="UP001411173">
    <property type="component" value="Unassembled WGS sequence"/>
</dbReference>
<comment type="caution">
    <text evidence="1">The sequence shown here is derived from an EMBL/GenBank/DDBJ whole genome shotgun (WGS) entry which is preliminary data.</text>
</comment>
<dbReference type="EMBL" id="JBCIVJ010000001">
    <property type="protein sequence ID" value="MEN0577695.1"/>
    <property type="molecule type" value="Genomic_DNA"/>
</dbReference>
<keyword evidence="2" id="KW-1185">Reference proteome</keyword>
<dbReference type="RefSeq" id="WP_343193052.1">
    <property type="nucleotide sequence ID" value="NZ_JBCIVJ010000001.1"/>
</dbReference>
<evidence type="ECO:0000313" key="1">
    <source>
        <dbReference type="EMBL" id="MEN0577695.1"/>
    </source>
</evidence>